<organism evidence="1">
    <name type="scientific">Ophidiomyces ophidiicola</name>
    <dbReference type="NCBI Taxonomy" id="1387563"/>
    <lineage>
        <taxon>Eukaryota</taxon>
        <taxon>Fungi</taxon>
        <taxon>Dikarya</taxon>
        <taxon>Ascomycota</taxon>
        <taxon>Pezizomycotina</taxon>
        <taxon>Eurotiomycetes</taxon>
        <taxon>Eurotiomycetidae</taxon>
        <taxon>Onygenales</taxon>
        <taxon>Onygenaceae</taxon>
        <taxon>Ophidiomyces</taxon>
    </lineage>
</organism>
<accession>A0ACB8UVY8</accession>
<dbReference type="EMBL" id="JALBCA010000048">
    <property type="protein sequence ID" value="KAI2386424.1"/>
    <property type="molecule type" value="Genomic_DNA"/>
</dbReference>
<protein>
    <submittedName>
        <fullName evidence="1">Uncharacterized protein</fullName>
    </submittedName>
</protein>
<name>A0ACB8UVY8_9EURO</name>
<feature type="non-terminal residue" evidence="1">
    <location>
        <position position="248"/>
    </location>
</feature>
<sequence length="248" mass="26636">MGNNKQRKSKSGAKPKQDLDSRADNTLPETKKELNEATTTSQPEESVSTESIEETVSSSANYPDQQQSQIPPHSTPALPSTQQQLPQQHHHQAQHPNQPSTASPEHSFTPAPQQQPNPRHFTIATTTSKDPRQSSHYLPPPPQHHQATPSAPQHNLSHPPGYIQNPVATRTPTTGAAAAGGGGHWSWSDAPNLSGGRYVYSPAAGTERASREAHKYDDDGGGYGDGDWGAGLGWMWEGVKGWAGTVGE</sequence>
<proteinExistence type="predicted"/>
<reference evidence="1" key="1">
    <citation type="journal article" date="2022" name="bioRxiv">
        <title>Population genetic analysis of Ophidiomyces ophidiicola, the causative agent of snake fungal disease, indicates recent introductions to the USA.</title>
        <authorList>
            <person name="Ladner J.T."/>
            <person name="Palmer J.M."/>
            <person name="Ettinger C.L."/>
            <person name="Stajich J.E."/>
            <person name="Farrell T.M."/>
            <person name="Glorioso B.M."/>
            <person name="Lawson B."/>
            <person name="Price S.J."/>
            <person name="Stengle A.G."/>
            <person name="Grear D.A."/>
            <person name="Lorch J.M."/>
        </authorList>
    </citation>
    <scope>NUCLEOTIDE SEQUENCE</scope>
    <source>
        <strain evidence="1">NWHC 24266-5</strain>
    </source>
</reference>
<gene>
    <name evidence="1" type="ORF">LOY88_003620</name>
</gene>
<comment type="caution">
    <text evidence="1">The sequence shown here is derived from an EMBL/GenBank/DDBJ whole genome shotgun (WGS) entry which is preliminary data.</text>
</comment>
<evidence type="ECO:0000313" key="1">
    <source>
        <dbReference type="EMBL" id="KAI2386424.1"/>
    </source>
</evidence>